<keyword evidence="8 12" id="KW-0798">TonB box</keyword>
<evidence type="ECO:0000256" key="9">
    <source>
        <dbReference type="ARBA" id="ARBA00023136"/>
    </source>
</evidence>
<keyword evidence="15" id="KW-0675">Receptor</keyword>
<dbReference type="Pfam" id="PF07715">
    <property type="entry name" value="Plug"/>
    <property type="match status" value="1"/>
</dbReference>
<evidence type="ECO:0000256" key="5">
    <source>
        <dbReference type="ARBA" id="ARBA00022692"/>
    </source>
</evidence>
<evidence type="ECO:0000256" key="1">
    <source>
        <dbReference type="ARBA" id="ARBA00004571"/>
    </source>
</evidence>
<evidence type="ECO:0000256" key="6">
    <source>
        <dbReference type="ARBA" id="ARBA00023004"/>
    </source>
</evidence>
<keyword evidence="4" id="KW-0410">Iron transport</keyword>
<evidence type="ECO:0000256" key="3">
    <source>
        <dbReference type="ARBA" id="ARBA00022452"/>
    </source>
</evidence>
<comment type="caution">
    <text evidence="15">The sequence shown here is derived from an EMBL/GenBank/DDBJ whole genome shotgun (WGS) entry which is preliminary data.</text>
</comment>
<keyword evidence="16" id="KW-1185">Reference proteome</keyword>
<keyword evidence="2 11" id="KW-0813">Transport</keyword>
<feature type="domain" description="TonB-dependent receptor plug" evidence="14">
    <location>
        <begin position="31"/>
        <end position="138"/>
    </location>
</feature>
<evidence type="ECO:0000259" key="13">
    <source>
        <dbReference type="Pfam" id="PF00593"/>
    </source>
</evidence>
<dbReference type="PANTHER" id="PTHR32552:SF81">
    <property type="entry name" value="TONB-DEPENDENT OUTER MEMBRANE RECEPTOR"/>
    <property type="match status" value="1"/>
</dbReference>
<evidence type="ECO:0000313" key="15">
    <source>
        <dbReference type="EMBL" id="GGZ25007.1"/>
    </source>
</evidence>
<comment type="subcellular location">
    <subcellularLocation>
        <location evidence="1 11">Cell outer membrane</location>
        <topology evidence="1 11">Multi-pass membrane protein</topology>
    </subcellularLocation>
</comment>
<dbReference type="SUPFAM" id="SSF56935">
    <property type="entry name" value="Porins"/>
    <property type="match status" value="1"/>
</dbReference>
<feature type="domain" description="TonB-dependent receptor-like beta-barrel" evidence="13">
    <location>
        <begin position="262"/>
        <end position="725"/>
    </location>
</feature>
<keyword evidence="10 11" id="KW-0998">Cell outer membrane</keyword>
<reference evidence="15" key="1">
    <citation type="journal article" date="2014" name="Int. J. Syst. Evol. Microbiol.">
        <title>Complete genome sequence of Corynebacterium casei LMG S-19264T (=DSM 44701T), isolated from a smear-ripened cheese.</title>
        <authorList>
            <consortium name="US DOE Joint Genome Institute (JGI-PGF)"/>
            <person name="Walter F."/>
            <person name="Albersmeier A."/>
            <person name="Kalinowski J."/>
            <person name="Ruckert C."/>
        </authorList>
    </citation>
    <scope>NUCLEOTIDE SEQUENCE</scope>
    <source>
        <strain evidence="15">KCTC 32296</strain>
    </source>
</reference>
<dbReference type="InterPro" id="IPR039426">
    <property type="entry name" value="TonB-dep_rcpt-like"/>
</dbReference>
<dbReference type="PANTHER" id="PTHR32552">
    <property type="entry name" value="FERRICHROME IRON RECEPTOR-RELATED"/>
    <property type="match status" value="1"/>
</dbReference>
<keyword evidence="5 11" id="KW-0812">Transmembrane</keyword>
<evidence type="ECO:0000259" key="14">
    <source>
        <dbReference type="Pfam" id="PF07715"/>
    </source>
</evidence>
<dbReference type="EMBL" id="BMZB01000001">
    <property type="protein sequence ID" value="GGZ25007.1"/>
    <property type="molecule type" value="Genomic_DNA"/>
</dbReference>
<protein>
    <submittedName>
        <fullName evidence="15">TonB-dependent receptor</fullName>
    </submittedName>
</protein>
<evidence type="ECO:0000313" key="16">
    <source>
        <dbReference type="Proteomes" id="UP000662572"/>
    </source>
</evidence>
<evidence type="ECO:0000256" key="4">
    <source>
        <dbReference type="ARBA" id="ARBA00022496"/>
    </source>
</evidence>
<dbReference type="GO" id="GO:0009279">
    <property type="term" value="C:cell outer membrane"/>
    <property type="evidence" value="ECO:0007669"/>
    <property type="project" value="UniProtKB-SubCell"/>
</dbReference>
<dbReference type="InterPro" id="IPR000531">
    <property type="entry name" value="Beta-barrel_TonB"/>
</dbReference>
<dbReference type="Pfam" id="PF00593">
    <property type="entry name" value="TonB_dep_Rec_b-barrel"/>
    <property type="match status" value="1"/>
</dbReference>
<dbReference type="GO" id="GO:0006826">
    <property type="term" value="P:iron ion transport"/>
    <property type="evidence" value="ECO:0007669"/>
    <property type="project" value="UniProtKB-KW"/>
</dbReference>
<keyword evidence="9 11" id="KW-0472">Membrane</keyword>
<keyword evidence="6" id="KW-0408">Iron</keyword>
<name>A0A918UPM8_9CAUL</name>
<dbReference type="AlphaFoldDB" id="A0A918UPM8"/>
<dbReference type="Gene3D" id="2.40.170.20">
    <property type="entry name" value="TonB-dependent receptor, beta-barrel domain"/>
    <property type="match status" value="1"/>
</dbReference>
<accession>A0A918UPM8</accession>
<reference evidence="15" key="2">
    <citation type="submission" date="2020-09" db="EMBL/GenBank/DDBJ databases">
        <authorList>
            <person name="Sun Q."/>
            <person name="Kim S."/>
        </authorList>
    </citation>
    <scope>NUCLEOTIDE SEQUENCE</scope>
    <source>
        <strain evidence="15">KCTC 32296</strain>
    </source>
</reference>
<organism evidence="15 16">
    <name type="scientific">Asticcacaulis endophyticus</name>
    <dbReference type="NCBI Taxonomy" id="1395890"/>
    <lineage>
        <taxon>Bacteria</taxon>
        <taxon>Pseudomonadati</taxon>
        <taxon>Pseudomonadota</taxon>
        <taxon>Alphaproteobacteria</taxon>
        <taxon>Caulobacterales</taxon>
        <taxon>Caulobacteraceae</taxon>
        <taxon>Asticcacaulis</taxon>
    </lineage>
</organism>
<dbReference type="PROSITE" id="PS52016">
    <property type="entry name" value="TONB_DEPENDENT_REC_3"/>
    <property type="match status" value="1"/>
</dbReference>
<dbReference type="Proteomes" id="UP000662572">
    <property type="component" value="Unassembled WGS sequence"/>
</dbReference>
<evidence type="ECO:0000256" key="7">
    <source>
        <dbReference type="ARBA" id="ARBA00023065"/>
    </source>
</evidence>
<dbReference type="InterPro" id="IPR036942">
    <property type="entry name" value="Beta-barrel_TonB_sf"/>
</dbReference>
<dbReference type="InterPro" id="IPR012910">
    <property type="entry name" value="Plug_dom"/>
</dbReference>
<gene>
    <name evidence="15" type="ORF">GCM10011273_07900</name>
</gene>
<evidence type="ECO:0000256" key="10">
    <source>
        <dbReference type="ARBA" id="ARBA00023237"/>
    </source>
</evidence>
<evidence type="ECO:0000256" key="11">
    <source>
        <dbReference type="PROSITE-ProRule" id="PRU01360"/>
    </source>
</evidence>
<sequence length="763" mass="83849">MGAALPTMAQEDPAADVTEVIVTATRRATSVQKVPYNISVIGASDLSTKGITELSELSRAIPGLSVRDVGSRDNASIILRGLSVDPLRVSNAGDNGSVAVYINDTPVFNQPKIFDIERVEVLRGPQGTLYGSGSLGGAIRYIVADPKMKYEASAGGKVYQIAEADDVSYQVNGMVNLPLISDTLAVRVAAQYLDDSGFTDYPFIISGPKSDLDYEERVTARASLLWTPTEDFEANLSYYMDNVKSGGRTGGNPGFVLPAAADGNGDGYTNSYPANSAAMIGRVLGDYEIGQRFEEPQSTFYKLTALEMKYDLGFADIISSTSYTKRTGLGRRDQTDLLLGLGYGYESYPDFRAITREIDDFEAVVQELRLVSNDGGVFDYVAGVYYDNENLFGTSEEFTPGFAEFIGGTRTDNLEYYSRSRSLYSEWAVFGELTWHITDQWQVTGGARSFKLNTKSSECTVFPLYEDANNNGYTCNEDVGKGEVKDTIYKLNASYQWTPDVMVYGTFSQGFRRGGTNILPPEGGQVFDIDPSQREYAPDTVDNYELGVRSQWFDRKLTVNAAIFNIKWQDVQLSSLAPGNLPITANAGEANSKGIELETLWRATDALTLSFGYAYTNAKLSEDFYKERTNGRVIADFKEGTVLPGTPEQQIGLAADYLLPFSDWGALTLHGDISYSSEITTSAEPFRGDDANLDYKTLKGFTQTNLSLGWEPKDNLGIKLYVDNVFDEYAYVASQGEATYGLQGKFDIPIRPRVIGISINKKY</sequence>
<evidence type="ECO:0000256" key="8">
    <source>
        <dbReference type="ARBA" id="ARBA00023077"/>
    </source>
</evidence>
<dbReference type="CDD" id="cd01347">
    <property type="entry name" value="ligand_gated_channel"/>
    <property type="match status" value="1"/>
</dbReference>
<evidence type="ECO:0000256" key="2">
    <source>
        <dbReference type="ARBA" id="ARBA00022448"/>
    </source>
</evidence>
<comment type="similarity">
    <text evidence="11 12">Belongs to the TonB-dependent receptor family.</text>
</comment>
<proteinExistence type="inferred from homology"/>
<evidence type="ECO:0000256" key="12">
    <source>
        <dbReference type="RuleBase" id="RU003357"/>
    </source>
</evidence>
<keyword evidence="7" id="KW-0406">Ion transport</keyword>
<keyword evidence="3 11" id="KW-1134">Transmembrane beta strand</keyword>